<evidence type="ECO:0000313" key="2">
    <source>
        <dbReference type="EMBL" id="MBS9335230.1"/>
    </source>
</evidence>
<gene>
    <name evidence="2" type="ORF">G6R27_04200</name>
</gene>
<comment type="caution">
    <text evidence="2">The sequence shown here is derived from an EMBL/GenBank/DDBJ whole genome shotgun (WGS) entry which is preliminary data.</text>
</comment>
<keyword evidence="3" id="KW-1185">Reference proteome</keyword>
<reference evidence="2 3" key="1">
    <citation type="submission" date="2020-02" db="EMBL/GenBank/DDBJ databases">
        <title>Fructobacillus sp. isolated from paper mulberry of Taiwan.</title>
        <authorList>
            <person name="Lin S.-T."/>
        </authorList>
    </citation>
    <scope>NUCLEOTIDE SEQUENCE [LARGE SCALE GENOMIC DNA]</scope>
    <source>
        <strain evidence="2 3">M1-10</strain>
    </source>
</reference>
<evidence type="ECO:0000313" key="3">
    <source>
        <dbReference type="Proteomes" id="UP001519418"/>
    </source>
</evidence>
<protein>
    <recommendedName>
        <fullName evidence="4">DUF4352 domain-containing protein</fullName>
    </recommendedName>
</protein>
<evidence type="ECO:0008006" key="4">
    <source>
        <dbReference type="Google" id="ProtNLM"/>
    </source>
</evidence>
<dbReference type="Proteomes" id="UP001519418">
    <property type="component" value="Unassembled WGS sequence"/>
</dbReference>
<organism evidence="2 3">
    <name type="scientific">Fructobacillus papyriferae</name>
    <dbReference type="NCBI Taxonomy" id="2713171"/>
    <lineage>
        <taxon>Bacteria</taxon>
        <taxon>Bacillati</taxon>
        <taxon>Bacillota</taxon>
        <taxon>Bacilli</taxon>
        <taxon>Lactobacillales</taxon>
        <taxon>Lactobacillaceae</taxon>
        <taxon>Fructobacillus</taxon>
    </lineage>
</organism>
<feature type="region of interest" description="Disordered" evidence="1">
    <location>
        <begin position="231"/>
        <end position="264"/>
    </location>
</feature>
<name>A0ABS5QPY3_9LACO</name>
<accession>A0ABS5QPY3</accession>
<dbReference type="RefSeq" id="WP_213819825.1">
    <property type="nucleotide sequence ID" value="NZ_JAAMFI010000002.1"/>
</dbReference>
<evidence type="ECO:0000256" key="1">
    <source>
        <dbReference type="SAM" id="MobiDB-lite"/>
    </source>
</evidence>
<feature type="compositionally biased region" description="Basic and acidic residues" evidence="1">
    <location>
        <begin position="231"/>
        <end position="255"/>
    </location>
</feature>
<sequence length="264" mass="29473">MKRKQIIWSAVVILLTALTVTVVLLQQAQARSKERAAARSKSVKLRKTVEPMLNMKSGDTKTVNGLKIHVKSLKKTDYKAFNTRSVVKLQLEMKNTTDSKLYVVAAAPHGAFDVGFANSENWNLTGMATDSISAKYWTSSVSMYANDKGNLKDSNLISDRLKKKGGVTLGVGANYKYLCWTLKPGETISGNAYGIYDENQDNPDELPVLKINTDQIGVSKKTVDLYKDEYKRQVKEGTEREKALKEQQEAEEKEAQQATEDPEE</sequence>
<dbReference type="EMBL" id="JAAMFI010000002">
    <property type="protein sequence ID" value="MBS9335230.1"/>
    <property type="molecule type" value="Genomic_DNA"/>
</dbReference>
<proteinExistence type="predicted"/>